<proteinExistence type="predicted"/>
<keyword evidence="2" id="KW-0812">Transmembrane</keyword>
<feature type="compositionally biased region" description="Basic and acidic residues" evidence="1">
    <location>
        <begin position="143"/>
        <end position="154"/>
    </location>
</feature>
<feature type="region of interest" description="Disordered" evidence="1">
    <location>
        <begin position="1"/>
        <end position="38"/>
    </location>
</feature>
<evidence type="ECO:0000256" key="2">
    <source>
        <dbReference type="SAM" id="Phobius"/>
    </source>
</evidence>
<feature type="compositionally biased region" description="Polar residues" evidence="1">
    <location>
        <begin position="248"/>
        <end position="263"/>
    </location>
</feature>
<accession>A0A1A8HLP6</accession>
<dbReference type="EMBL" id="HAEC01015892">
    <property type="protein sequence ID" value="SBQ84113.1"/>
    <property type="molecule type" value="Transcribed_RNA"/>
</dbReference>
<reference evidence="3" key="1">
    <citation type="submission" date="2016-05" db="EMBL/GenBank/DDBJ databases">
        <authorList>
            <person name="Lavstsen T."/>
            <person name="Jespersen J.S."/>
        </authorList>
    </citation>
    <scope>NUCLEOTIDE SEQUENCE</scope>
    <source>
        <tissue evidence="3">Brain</tissue>
    </source>
</reference>
<evidence type="ECO:0000313" key="3">
    <source>
        <dbReference type="EMBL" id="SBQ84113.1"/>
    </source>
</evidence>
<sequence>MSGATASTADGSRTELKKKDKSRAGKKDHWQPQCSPIPLPALGTQRIIQGNGTNVGSVVSLQCPARHKLVGKDLMCVMGSNSTQWVGQTYCQPLSSYEDYGFRVAVLSSIISSGVILLLSVAFITCCLLDCIKEDSKKRFDSREADAEQQEVSRAHKGRNNNNNNTQEKMLPSWDAAYPAQCENMRPCRGQQLYNYCPQLSHAAFPGHEYEQPFLPGHLDSCPPNYSGPMSSCQTSSSDLLKVSVDTPGSSWQYEGQHSSLSEVNPPMTVESHRTATPREISISIASL</sequence>
<dbReference type="PANTHER" id="PTHR46879">
    <property type="entry name" value="SUSHI DOMAIN-CONTAINING PROTEIN 3"/>
    <property type="match status" value="1"/>
</dbReference>
<dbReference type="AlphaFoldDB" id="A0A1A8HLP6"/>
<feature type="compositionally biased region" description="Basic and acidic residues" evidence="1">
    <location>
        <begin position="12"/>
        <end position="30"/>
    </location>
</feature>
<feature type="compositionally biased region" description="Polar residues" evidence="1">
    <location>
        <begin position="1"/>
        <end position="11"/>
    </location>
</feature>
<feature type="region of interest" description="Disordered" evidence="1">
    <location>
        <begin position="143"/>
        <end position="169"/>
    </location>
</feature>
<feature type="region of interest" description="Disordered" evidence="1">
    <location>
        <begin position="248"/>
        <end position="276"/>
    </location>
</feature>
<protein>
    <submittedName>
        <fullName evidence="3">Sushi domain containing 3</fullName>
    </submittedName>
</protein>
<keyword evidence="2" id="KW-0472">Membrane</keyword>
<name>A0A1A8HLP6_9TELE</name>
<keyword evidence="2" id="KW-1133">Transmembrane helix</keyword>
<gene>
    <name evidence="3" type="primary">SUSD3</name>
</gene>
<reference evidence="3" key="2">
    <citation type="submission" date="2016-06" db="EMBL/GenBank/DDBJ databases">
        <title>The genome of a short-lived fish provides insights into sex chromosome evolution and the genetic control of aging.</title>
        <authorList>
            <person name="Reichwald K."/>
            <person name="Felder M."/>
            <person name="Petzold A."/>
            <person name="Koch P."/>
            <person name="Groth M."/>
            <person name="Platzer M."/>
        </authorList>
    </citation>
    <scope>NUCLEOTIDE SEQUENCE</scope>
    <source>
        <tissue evidence="3">Brain</tissue>
    </source>
</reference>
<dbReference type="InterPro" id="IPR053067">
    <property type="entry name" value="SUSD3"/>
</dbReference>
<organism evidence="3">
    <name type="scientific">Nothobranchius korthausae</name>
    <dbReference type="NCBI Taxonomy" id="1143690"/>
    <lineage>
        <taxon>Eukaryota</taxon>
        <taxon>Metazoa</taxon>
        <taxon>Chordata</taxon>
        <taxon>Craniata</taxon>
        <taxon>Vertebrata</taxon>
        <taxon>Euteleostomi</taxon>
        <taxon>Actinopterygii</taxon>
        <taxon>Neopterygii</taxon>
        <taxon>Teleostei</taxon>
        <taxon>Neoteleostei</taxon>
        <taxon>Acanthomorphata</taxon>
        <taxon>Ovalentaria</taxon>
        <taxon>Atherinomorphae</taxon>
        <taxon>Cyprinodontiformes</taxon>
        <taxon>Nothobranchiidae</taxon>
        <taxon>Nothobranchius</taxon>
    </lineage>
</organism>
<evidence type="ECO:0000256" key="1">
    <source>
        <dbReference type="SAM" id="MobiDB-lite"/>
    </source>
</evidence>
<dbReference type="GO" id="GO:0005886">
    <property type="term" value="C:plasma membrane"/>
    <property type="evidence" value="ECO:0007669"/>
    <property type="project" value="TreeGrafter"/>
</dbReference>
<feature type="transmembrane region" description="Helical" evidence="2">
    <location>
        <begin position="104"/>
        <end position="129"/>
    </location>
</feature>
<dbReference type="EMBL" id="HAEB01007480">
    <property type="protein sequence ID" value="SBQ54007.1"/>
    <property type="molecule type" value="Transcribed_RNA"/>
</dbReference>
<dbReference type="PANTHER" id="PTHR46879:SF1">
    <property type="entry name" value="SUSHI DOMAIN-CONTAINING PROTEIN 3"/>
    <property type="match status" value="1"/>
</dbReference>